<feature type="transmembrane region" description="Helical" evidence="1">
    <location>
        <begin position="75"/>
        <end position="96"/>
    </location>
</feature>
<name>A0A368K8U7_9HYPH</name>
<evidence type="ECO:0000256" key="1">
    <source>
        <dbReference type="SAM" id="Phobius"/>
    </source>
</evidence>
<keyword evidence="1" id="KW-0812">Transmembrane</keyword>
<dbReference type="EMBL" id="QOZG01000001">
    <property type="protein sequence ID" value="RCS25777.1"/>
    <property type="molecule type" value="Genomic_DNA"/>
</dbReference>
<dbReference type="AlphaFoldDB" id="A0A368K8U7"/>
<reference evidence="2 3" key="1">
    <citation type="submission" date="2018-07" db="EMBL/GenBank/DDBJ databases">
        <title>The draft genome of Phyllobacterium salinisoli.</title>
        <authorList>
            <person name="Liu L."/>
            <person name="Li L."/>
            <person name="Zhang X."/>
            <person name="Liang L."/>
        </authorList>
    </citation>
    <scope>NUCLEOTIDE SEQUENCE [LARGE SCALE GENOMIC DNA]</scope>
    <source>
        <strain evidence="2 3">LLAN61</strain>
    </source>
</reference>
<keyword evidence="1" id="KW-0472">Membrane</keyword>
<comment type="caution">
    <text evidence="2">The sequence shown here is derived from an EMBL/GenBank/DDBJ whole genome shotgun (WGS) entry which is preliminary data.</text>
</comment>
<evidence type="ECO:0000313" key="3">
    <source>
        <dbReference type="Proteomes" id="UP000253420"/>
    </source>
</evidence>
<proteinExistence type="predicted"/>
<dbReference type="Proteomes" id="UP000253420">
    <property type="component" value="Unassembled WGS sequence"/>
</dbReference>
<accession>A0A368K8U7</accession>
<protein>
    <recommendedName>
        <fullName evidence="4">DUF4175 domain-containing protein</fullName>
    </recommendedName>
</protein>
<keyword evidence="1" id="KW-1133">Transmembrane helix</keyword>
<sequence>MVAVMLMSVLAVAGLCVLAYTLAVYALPLMLGVTAAQFAYQTGSGFIGAGLVGIVAAVAAFGILAFLFDTLHPPILRLILALVFAAPAAVAGYALTHGVTKESVPSEVWRQIFCVIGGAFVGVSALMRLAAPVRRVRLHHQSR</sequence>
<feature type="transmembrane region" description="Helical" evidence="1">
    <location>
        <begin position="108"/>
        <end position="131"/>
    </location>
</feature>
<gene>
    <name evidence="2" type="ORF">DUT91_03155</name>
</gene>
<keyword evidence="3" id="KW-1185">Reference proteome</keyword>
<feature type="transmembrane region" description="Helical" evidence="1">
    <location>
        <begin position="45"/>
        <end position="68"/>
    </location>
</feature>
<dbReference type="RefSeq" id="WP_114438868.1">
    <property type="nucleotide sequence ID" value="NZ_QOZG01000001.1"/>
</dbReference>
<evidence type="ECO:0000313" key="2">
    <source>
        <dbReference type="EMBL" id="RCS25777.1"/>
    </source>
</evidence>
<dbReference type="OrthoDB" id="7597358at2"/>
<organism evidence="2 3">
    <name type="scientific">Phyllobacterium salinisoli</name>
    <dbReference type="NCBI Taxonomy" id="1899321"/>
    <lineage>
        <taxon>Bacteria</taxon>
        <taxon>Pseudomonadati</taxon>
        <taxon>Pseudomonadota</taxon>
        <taxon>Alphaproteobacteria</taxon>
        <taxon>Hyphomicrobiales</taxon>
        <taxon>Phyllobacteriaceae</taxon>
        <taxon>Phyllobacterium</taxon>
    </lineage>
</organism>
<evidence type="ECO:0008006" key="4">
    <source>
        <dbReference type="Google" id="ProtNLM"/>
    </source>
</evidence>